<accession>A0A316G4H3</accession>
<dbReference type="NCBIfam" id="TIGR02937">
    <property type="entry name" value="sigma70-ECF"/>
    <property type="match status" value="1"/>
</dbReference>
<evidence type="ECO:0000313" key="9">
    <source>
        <dbReference type="EMBL" id="PWK49307.1"/>
    </source>
</evidence>
<evidence type="ECO:0000256" key="2">
    <source>
        <dbReference type="ARBA" id="ARBA00023015"/>
    </source>
</evidence>
<dbReference type="PROSITE" id="PS01063">
    <property type="entry name" value="SIGMA70_ECF"/>
    <property type="match status" value="1"/>
</dbReference>
<dbReference type="InterPro" id="IPR013325">
    <property type="entry name" value="RNA_pol_sigma_r2"/>
</dbReference>
<evidence type="ECO:0000256" key="4">
    <source>
        <dbReference type="ARBA" id="ARBA00023125"/>
    </source>
</evidence>
<comment type="caution">
    <text evidence="9">The sequence shown here is derived from an EMBL/GenBank/DDBJ whole genome shotgun (WGS) entry which is preliminary data.</text>
</comment>
<dbReference type="AlphaFoldDB" id="A0A316G4H3"/>
<organism evidence="9 10">
    <name type="scientific">Pleionea mediterranea</name>
    <dbReference type="NCBI Taxonomy" id="523701"/>
    <lineage>
        <taxon>Bacteria</taxon>
        <taxon>Pseudomonadati</taxon>
        <taxon>Pseudomonadota</taxon>
        <taxon>Gammaproteobacteria</taxon>
        <taxon>Oceanospirillales</taxon>
        <taxon>Pleioneaceae</taxon>
        <taxon>Pleionea</taxon>
    </lineage>
</organism>
<dbReference type="InterPro" id="IPR007630">
    <property type="entry name" value="RNA_pol_sigma70_r4"/>
</dbReference>
<dbReference type="Pfam" id="PF04542">
    <property type="entry name" value="Sigma70_r2"/>
    <property type="match status" value="1"/>
</dbReference>
<dbReference type="InterPro" id="IPR000838">
    <property type="entry name" value="RNA_pol_sigma70_ECF_CS"/>
</dbReference>
<dbReference type="GO" id="GO:0003677">
    <property type="term" value="F:DNA binding"/>
    <property type="evidence" value="ECO:0007669"/>
    <property type="project" value="UniProtKB-KW"/>
</dbReference>
<evidence type="ECO:0000256" key="6">
    <source>
        <dbReference type="RuleBase" id="RU000716"/>
    </source>
</evidence>
<dbReference type="SUPFAM" id="SSF88946">
    <property type="entry name" value="Sigma2 domain of RNA polymerase sigma factors"/>
    <property type="match status" value="1"/>
</dbReference>
<sequence length="206" mass="24037">MANVVAINQYKLKRKRLEQTTVDQDRRVQNQKWIECLVKVAKTQDQSAFQSLFNHFGPKVKSFYVAHHLSPQIAEELVQETFISVWRYANYFESNKGQVSTWIYTIARNKKLDYFRKTNRQINTTELISDDIAVEPGEQYTTRIGEELTFFLPQLPDEQYEVIKKVYFEQLSHQKAADTLNITLGTVKGRIRSAVNNLNKLMRGGL</sequence>
<evidence type="ECO:0000256" key="1">
    <source>
        <dbReference type="ARBA" id="ARBA00010641"/>
    </source>
</evidence>
<dbReference type="Gene3D" id="1.10.10.10">
    <property type="entry name" value="Winged helix-like DNA-binding domain superfamily/Winged helix DNA-binding domain"/>
    <property type="match status" value="1"/>
</dbReference>
<dbReference type="GO" id="GO:0006352">
    <property type="term" value="P:DNA-templated transcription initiation"/>
    <property type="evidence" value="ECO:0007669"/>
    <property type="project" value="InterPro"/>
</dbReference>
<dbReference type="PANTHER" id="PTHR43133">
    <property type="entry name" value="RNA POLYMERASE ECF-TYPE SIGMA FACTO"/>
    <property type="match status" value="1"/>
</dbReference>
<name>A0A316G4H3_9GAMM</name>
<dbReference type="InterPro" id="IPR007627">
    <property type="entry name" value="RNA_pol_sigma70_r2"/>
</dbReference>
<dbReference type="InterPro" id="IPR014284">
    <property type="entry name" value="RNA_pol_sigma-70_dom"/>
</dbReference>
<dbReference type="Pfam" id="PF04545">
    <property type="entry name" value="Sigma70_r4"/>
    <property type="match status" value="1"/>
</dbReference>
<dbReference type="EMBL" id="QGGU01000008">
    <property type="protein sequence ID" value="PWK49307.1"/>
    <property type="molecule type" value="Genomic_DNA"/>
</dbReference>
<feature type="domain" description="RNA polymerase sigma-70 region 2" evidence="7">
    <location>
        <begin position="52"/>
        <end position="120"/>
    </location>
</feature>
<gene>
    <name evidence="9" type="ORF">C8D97_108217</name>
</gene>
<comment type="similarity">
    <text evidence="1 6">Belongs to the sigma-70 factor family. ECF subfamily.</text>
</comment>
<proteinExistence type="inferred from homology"/>
<evidence type="ECO:0000256" key="5">
    <source>
        <dbReference type="ARBA" id="ARBA00023163"/>
    </source>
</evidence>
<dbReference type="PANTHER" id="PTHR43133:SF62">
    <property type="entry name" value="RNA POLYMERASE SIGMA FACTOR SIGZ"/>
    <property type="match status" value="1"/>
</dbReference>
<dbReference type="Gene3D" id="1.10.1740.10">
    <property type="match status" value="1"/>
</dbReference>
<keyword evidence="2 6" id="KW-0805">Transcription regulation</keyword>
<dbReference type="InterPro" id="IPR013324">
    <property type="entry name" value="RNA_pol_sigma_r3/r4-like"/>
</dbReference>
<feature type="domain" description="RNA polymerase sigma-70 region 4" evidence="8">
    <location>
        <begin position="152"/>
        <end position="198"/>
    </location>
</feature>
<keyword evidence="3 6" id="KW-0731">Sigma factor</keyword>
<dbReference type="SUPFAM" id="SSF88659">
    <property type="entry name" value="Sigma3 and sigma4 domains of RNA polymerase sigma factors"/>
    <property type="match status" value="1"/>
</dbReference>
<keyword evidence="5 6" id="KW-0804">Transcription</keyword>
<dbReference type="Proteomes" id="UP000245790">
    <property type="component" value="Unassembled WGS sequence"/>
</dbReference>
<keyword evidence="4 6" id="KW-0238">DNA-binding</keyword>
<evidence type="ECO:0000256" key="3">
    <source>
        <dbReference type="ARBA" id="ARBA00023082"/>
    </source>
</evidence>
<dbReference type="InterPro" id="IPR036388">
    <property type="entry name" value="WH-like_DNA-bd_sf"/>
</dbReference>
<dbReference type="GO" id="GO:0016987">
    <property type="term" value="F:sigma factor activity"/>
    <property type="evidence" value="ECO:0007669"/>
    <property type="project" value="UniProtKB-KW"/>
</dbReference>
<protein>
    <recommendedName>
        <fullName evidence="6">RNA polymerase sigma factor</fullName>
    </recommendedName>
</protein>
<reference evidence="9 10" key="1">
    <citation type="submission" date="2018-05" db="EMBL/GenBank/DDBJ databases">
        <title>Genomic Encyclopedia of Type Strains, Phase IV (KMG-IV): sequencing the most valuable type-strain genomes for metagenomic binning, comparative biology and taxonomic classification.</title>
        <authorList>
            <person name="Goeker M."/>
        </authorList>
    </citation>
    <scope>NUCLEOTIDE SEQUENCE [LARGE SCALE GENOMIC DNA]</scope>
    <source>
        <strain evidence="9 10">DSM 25350</strain>
    </source>
</reference>
<dbReference type="InterPro" id="IPR039425">
    <property type="entry name" value="RNA_pol_sigma-70-like"/>
</dbReference>
<evidence type="ECO:0000259" key="7">
    <source>
        <dbReference type="Pfam" id="PF04542"/>
    </source>
</evidence>
<evidence type="ECO:0000313" key="10">
    <source>
        <dbReference type="Proteomes" id="UP000245790"/>
    </source>
</evidence>
<dbReference type="OrthoDB" id="9784272at2"/>
<keyword evidence="10" id="KW-1185">Reference proteome</keyword>
<evidence type="ECO:0000259" key="8">
    <source>
        <dbReference type="Pfam" id="PF04545"/>
    </source>
</evidence>